<accession>U2EB89</accession>
<dbReference type="GO" id="GO:0004733">
    <property type="term" value="F:pyridoxamine phosphate oxidase activity"/>
    <property type="evidence" value="ECO:0007669"/>
    <property type="project" value="UniProtKB-EC"/>
</dbReference>
<feature type="binding site" evidence="5">
    <location>
        <position position="67"/>
    </location>
    <ligand>
        <name>FMN</name>
        <dbReference type="ChEBI" id="CHEBI:58210"/>
    </ligand>
</feature>
<sequence length="197" mass="22642">MNAPDISDPVRGLFDWLAAARDRGEPDPQTATLATVDPAFAKPSVRTINVQIDNDTLVFFVNAHTGKGQHLQWHPYAALCFFWHGLQQQVNIEGVVEALGDVEADHLWAQRSRESQLTARSSEQHAVFGDPDAFLERREREREAYDFERVPRPEHWVAYRLVPTRLEFWAAGWHRLHPRRLFERAPDGGWQSAVQEP</sequence>
<evidence type="ECO:0000313" key="9">
    <source>
        <dbReference type="Proteomes" id="UP000006242"/>
    </source>
</evidence>
<keyword evidence="2" id="KW-0285">Flavoprotein</keyword>
<dbReference type="InterPro" id="IPR012349">
    <property type="entry name" value="Split_barrel_FMN-bd"/>
</dbReference>
<feature type="binding site" evidence="5">
    <location>
        <position position="169"/>
    </location>
    <ligand>
        <name>FMN</name>
        <dbReference type="ChEBI" id="CHEBI:58210"/>
    </ligand>
</feature>
<dbReference type="PIRSF" id="PIRSF000190">
    <property type="entry name" value="Pyd_amn-ph_oxd"/>
    <property type="match status" value="1"/>
</dbReference>
<evidence type="ECO:0000256" key="1">
    <source>
        <dbReference type="ARBA" id="ARBA00007301"/>
    </source>
</evidence>
<feature type="domain" description="Pyridoxine 5'-phosphate oxidase dimerisation C-terminal" evidence="7">
    <location>
        <begin position="156"/>
        <end position="192"/>
    </location>
</feature>
<dbReference type="OrthoDB" id="9780392at2"/>
<evidence type="ECO:0000259" key="6">
    <source>
        <dbReference type="Pfam" id="PF01243"/>
    </source>
</evidence>
<dbReference type="Proteomes" id="UP000006242">
    <property type="component" value="Unassembled WGS sequence"/>
</dbReference>
<comment type="caution">
    <text evidence="8">The sequence shown here is derived from an EMBL/GenBank/DDBJ whole genome shotgun (WGS) entry which is preliminary data.</text>
</comment>
<feature type="binding site" evidence="5">
    <location>
        <position position="179"/>
    </location>
    <ligand>
        <name>FMN</name>
        <dbReference type="ChEBI" id="CHEBI:58210"/>
    </ligand>
</feature>
<dbReference type="Gene3D" id="2.30.110.10">
    <property type="entry name" value="Electron Transport, Fmn-binding Protein, Chain A"/>
    <property type="match status" value="1"/>
</dbReference>
<keyword evidence="9" id="KW-1185">Reference proteome</keyword>
<protein>
    <submittedName>
        <fullName evidence="8">Pyridoxine-pyridoxamine 5'-phosphate oxidase protein</fullName>
        <ecNumber evidence="8">1.4.3.5</ecNumber>
    </submittedName>
</protein>
<comment type="cofactor">
    <cofactor evidence="5">
        <name>FMN</name>
        <dbReference type="ChEBI" id="CHEBI:58210"/>
    </cofactor>
    <text evidence="5">Binds 1 FMN per subunit.</text>
</comment>
<keyword evidence="4 8" id="KW-0560">Oxidoreductase</keyword>
<dbReference type="Pfam" id="PF01243">
    <property type="entry name" value="PNPOx_N"/>
    <property type="match status" value="1"/>
</dbReference>
<dbReference type="InterPro" id="IPR011576">
    <property type="entry name" value="Pyridox_Oxase_N"/>
</dbReference>
<dbReference type="EC" id="1.4.3.5" evidence="8"/>
<name>U2EB89_9GAMM</name>
<dbReference type="PANTHER" id="PTHR10851">
    <property type="entry name" value="PYRIDOXINE-5-PHOSPHATE OXIDASE"/>
    <property type="match status" value="1"/>
</dbReference>
<gene>
    <name evidence="8" type="primary">pdxH</name>
    <name evidence="8" type="ORF">SSPSH_000258</name>
</gene>
<dbReference type="GO" id="GO:0010181">
    <property type="term" value="F:FMN binding"/>
    <property type="evidence" value="ECO:0007669"/>
    <property type="project" value="InterPro"/>
</dbReference>
<evidence type="ECO:0000259" key="7">
    <source>
        <dbReference type="Pfam" id="PF10590"/>
    </source>
</evidence>
<comment type="similarity">
    <text evidence="1">Belongs to the pyridoxamine 5'-phosphate oxidase family.</text>
</comment>
<feature type="binding site" evidence="5">
    <location>
        <position position="89"/>
    </location>
    <ligand>
        <name>FMN</name>
        <dbReference type="ChEBI" id="CHEBI:58210"/>
    </ligand>
</feature>
<keyword evidence="3 5" id="KW-0288">FMN</keyword>
<organism evidence="8 9">
    <name type="scientific">Salinisphaera shabanensis E1L3A</name>
    <dbReference type="NCBI Taxonomy" id="1033802"/>
    <lineage>
        <taxon>Bacteria</taxon>
        <taxon>Pseudomonadati</taxon>
        <taxon>Pseudomonadota</taxon>
        <taxon>Gammaproteobacteria</taxon>
        <taxon>Salinisphaerales</taxon>
        <taxon>Salinisphaeraceae</taxon>
        <taxon>Salinisphaera</taxon>
    </lineage>
</organism>
<dbReference type="RefSeq" id="WP_006913173.1">
    <property type="nucleotide sequence ID" value="NZ_AFNV02000001.1"/>
</dbReference>
<dbReference type="STRING" id="1033802.SSPSH_000258"/>
<dbReference type="Pfam" id="PF10590">
    <property type="entry name" value="PNP_phzG_C"/>
    <property type="match status" value="1"/>
</dbReference>
<reference evidence="8 9" key="1">
    <citation type="journal article" date="2011" name="J. Bacteriol.">
        <title>Genome sequence of Salinisphaera shabanensis, a gammaproteobacterium from the harsh, variable environment of the brine-seawater interface of the Shaban Deep in the Red Sea.</title>
        <authorList>
            <person name="Antunes A."/>
            <person name="Alam I."/>
            <person name="Bajic V.B."/>
            <person name="Stingl U."/>
        </authorList>
    </citation>
    <scope>NUCLEOTIDE SEQUENCE [LARGE SCALE GENOMIC DNA]</scope>
    <source>
        <strain evidence="8 9">E1L3A</strain>
    </source>
</reference>
<dbReference type="InterPro" id="IPR000659">
    <property type="entry name" value="Pyridox_Oxase"/>
</dbReference>
<dbReference type="GO" id="GO:0008615">
    <property type="term" value="P:pyridoxine biosynthetic process"/>
    <property type="evidence" value="ECO:0007669"/>
    <property type="project" value="InterPro"/>
</dbReference>
<dbReference type="SUPFAM" id="SSF50475">
    <property type="entry name" value="FMN-binding split barrel"/>
    <property type="match status" value="1"/>
</dbReference>
<evidence type="ECO:0000313" key="8">
    <source>
        <dbReference type="EMBL" id="ERJ20911.1"/>
    </source>
</evidence>
<evidence type="ECO:0000256" key="5">
    <source>
        <dbReference type="PIRSR" id="PIRSR000190-2"/>
    </source>
</evidence>
<evidence type="ECO:0000256" key="2">
    <source>
        <dbReference type="ARBA" id="ARBA00022630"/>
    </source>
</evidence>
<feature type="domain" description="Pyridoxamine 5'-phosphate oxidase N-terminal" evidence="6">
    <location>
        <begin position="27"/>
        <end position="132"/>
    </location>
</feature>
<dbReference type="EMBL" id="AFNV02000001">
    <property type="protein sequence ID" value="ERJ20911.1"/>
    <property type="molecule type" value="Genomic_DNA"/>
</dbReference>
<reference evidence="8 9" key="2">
    <citation type="journal article" date="2013" name="PLoS ONE">
        <title>INDIGO - INtegrated Data Warehouse of MIcrobial GenOmes with Examples from the Red Sea Extremophiles.</title>
        <authorList>
            <person name="Alam I."/>
            <person name="Antunes A."/>
            <person name="Kamau A.A."/>
            <person name="Ba Alawi W."/>
            <person name="Kalkatawi M."/>
            <person name="Stingl U."/>
            <person name="Bajic V.B."/>
        </authorList>
    </citation>
    <scope>NUCLEOTIDE SEQUENCE [LARGE SCALE GENOMIC DNA]</scope>
    <source>
        <strain evidence="8 9">E1L3A</strain>
    </source>
</reference>
<dbReference type="eggNOG" id="COG0259">
    <property type="taxonomic scope" value="Bacteria"/>
</dbReference>
<dbReference type="AlphaFoldDB" id="U2EB89"/>
<evidence type="ECO:0000256" key="4">
    <source>
        <dbReference type="ARBA" id="ARBA00023002"/>
    </source>
</evidence>
<dbReference type="InterPro" id="IPR019576">
    <property type="entry name" value="Pyridoxamine_oxidase_dimer_C"/>
</dbReference>
<proteinExistence type="inferred from homology"/>
<dbReference type="PANTHER" id="PTHR10851:SF0">
    <property type="entry name" value="PYRIDOXINE-5'-PHOSPHATE OXIDASE"/>
    <property type="match status" value="1"/>
</dbReference>
<dbReference type="NCBIfam" id="NF004231">
    <property type="entry name" value="PRK05679.1"/>
    <property type="match status" value="1"/>
</dbReference>
<evidence type="ECO:0000256" key="3">
    <source>
        <dbReference type="ARBA" id="ARBA00022643"/>
    </source>
</evidence>